<reference evidence="3" key="1">
    <citation type="submission" date="2021-04" db="EMBL/GenBank/DDBJ databases">
        <authorList>
            <person name="Rodrigo-Torres L."/>
            <person name="Arahal R. D."/>
            <person name="Lucena T."/>
        </authorList>
    </citation>
    <scope>NUCLEOTIDE SEQUENCE</scope>
    <source>
        <strain evidence="3">AS29M-1</strain>
    </source>
</reference>
<organism evidence="3 4">
    <name type="scientific">Parvicella tangerina</name>
    <dbReference type="NCBI Taxonomy" id="2829795"/>
    <lineage>
        <taxon>Bacteria</taxon>
        <taxon>Pseudomonadati</taxon>
        <taxon>Bacteroidota</taxon>
        <taxon>Flavobacteriia</taxon>
        <taxon>Flavobacteriales</taxon>
        <taxon>Parvicellaceae</taxon>
        <taxon>Parvicella</taxon>
    </lineage>
</organism>
<sequence length="277" mass="31388">MRWFVLFIISFLLVNSRAQAVPEVGVLGGGSYYIGDLNPYKHFNNTKFAGAFYYRDQIGRSDRLSYRLQIGFGTVEAFDAESSDPARLNRNLSFRSRILEIGPMLEIHFLPYEIGSDRRPFTPYLFLGATYFKMNPMTQYNDSWIELQSLSTEGQGTEFSDRKAYKLNQISIPVGLGMKFNMTERWAIGFEYGIRKTFTDFLDDVSGNYVNPAILAETNGALSAQLSDQSLNGEGSFANVNGQSVSRGNPNTKDWYVFAGLTLSFRVIEYSTCPRRK</sequence>
<dbReference type="InterPro" id="IPR045743">
    <property type="entry name" value="DUF6089"/>
</dbReference>
<evidence type="ECO:0000313" key="3">
    <source>
        <dbReference type="EMBL" id="CAG5080047.1"/>
    </source>
</evidence>
<dbReference type="AlphaFoldDB" id="A0A916JLH5"/>
<dbReference type="Gene3D" id="2.40.160.20">
    <property type="match status" value="1"/>
</dbReference>
<dbReference type="KEGG" id="ptan:CRYO30217_01163"/>
<evidence type="ECO:0000256" key="1">
    <source>
        <dbReference type="SAM" id="SignalP"/>
    </source>
</evidence>
<dbReference type="Pfam" id="PF19573">
    <property type="entry name" value="DUF6089"/>
    <property type="match status" value="1"/>
</dbReference>
<keyword evidence="4" id="KW-1185">Reference proteome</keyword>
<dbReference type="EMBL" id="OU015584">
    <property type="protein sequence ID" value="CAG5080047.1"/>
    <property type="molecule type" value="Genomic_DNA"/>
</dbReference>
<accession>A0A916JLH5</accession>
<name>A0A916JLH5_9FLAO</name>
<proteinExistence type="predicted"/>
<protein>
    <recommendedName>
        <fullName evidence="2">DUF6089 domain-containing protein</fullName>
    </recommendedName>
</protein>
<keyword evidence="1" id="KW-0732">Signal</keyword>
<feature type="domain" description="DUF6089" evidence="2">
    <location>
        <begin position="6"/>
        <end position="205"/>
    </location>
</feature>
<gene>
    <name evidence="3" type="ORF">CRYO30217_01163</name>
</gene>
<evidence type="ECO:0000313" key="4">
    <source>
        <dbReference type="Proteomes" id="UP000683507"/>
    </source>
</evidence>
<dbReference type="Proteomes" id="UP000683507">
    <property type="component" value="Chromosome"/>
</dbReference>
<evidence type="ECO:0000259" key="2">
    <source>
        <dbReference type="Pfam" id="PF19573"/>
    </source>
</evidence>
<feature type="signal peptide" evidence="1">
    <location>
        <begin position="1"/>
        <end position="20"/>
    </location>
</feature>
<dbReference type="RefSeq" id="WP_258541378.1">
    <property type="nucleotide sequence ID" value="NZ_OU015584.1"/>
</dbReference>
<feature type="chain" id="PRO_5038123472" description="DUF6089 domain-containing protein" evidence="1">
    <location>
        <begin position="21"/>
        <end position="277"/>
    </location>
</feature>